<dbReference type="SUPFAM" id="SSF53335">
    <property type="entry name" value="S-adenosyl-L-methionine-dependent methyltransferases"/>
    <property type="match status" value="1"/>
</dbReference>
<keyword evidence="2" id="KW-0489">Methyltransferase</keyword>
<dbReference type="PANTHER" id="PTHR43591">
    <property type="entry name" value="METHYLTRANSFERASE"/>
    <property type="match status" value="1"/>
</dbReference>
<dbReference type="VEuPathDB" id="FungiDB:P168DRAFT_292572"/>
<sequence>MDIYTQKGIVPRYIVAEKITGLFAQPLIDQSGIATSFQKPLVVLDNACGTGIVSSFLNQILHYKTRKRWKLVCSDLTQEILDYTRQRIRDEAWMNAKARLVDAQDTGLPNEYFTHVFAGFAFNTFLDEMAAMKECFRILKPGGTLAISTWQSTDWLTLIESAIKTIPANLPFPSTKEFFALYSRGWHSKSYVRAQLERAGFRHVQTTSVNKQISLPIPEFMEVVMSIVPVVAVRFWTQEQRSRYQGEIPGVVRRYLEGRFGVLGLVVLEPWALVTTGLKM</sequence>
<dbReference type="EMBL" id="MSFM01000011">
    <property type="protein sequence ID" value="PKY01472.1"/>
    <property type="molecule type" value="Genomic_DNA"/>
</dbReference>
<dbReference type="CDD" id="cd02440">
    <property type="entry name" value="AdoMet_MTases"/>
    <property type="match status" value="1"/>
</dbReference>
<protein>
    <submittedName>
        <fullName evidence="2">UbiE/COQ5 family methyltransferase</fullName>
    </submittedName>
</protein>
<dbReference type="Proteomes" id="UP000234254">
    <property type="component" value="Unassembled WGS sequence"/>
</dbReference>
<keyword evidence="3" id="KW-1185">Reference proteome</keyword>
<keyword evidence="2" id="KW-0808">Transferase</keyword>
<name>A0A2I1CV17_ASPC2</name>
<dbReference type="Gene3D" id="3.40.50.150">
    <property type="entry name" value="Vaccinia Virus protein VP39"/>
    <property type="match status" value="1"/>
</dbReference>
<feature type="domain" description="Methyltransferase type 11" evidence="1">
    <location>
        <begin position="44"/>
        <end position="147"/>
    </location>
</feature>
<organism evidence="2 3">
    <name type="scientific">Aspergillus campestris (strain IBT 28561)</name>
    <dbReference type="NCBI Taxonomy" id="1392248"/>
    <lineage>
        <taxon>Eukaryota</taxon>
        <taxon>Fungi</taxon>
        <taxon>Dikarya</taxon>
        <taxon>Ascomycota</taxon>
        <taxon>Pezizomycotina</taxon>
        <taxon>Eurotiomycetes</taxon>
        <taxon>Eurotiomycetidae</taxon>
        <taxon>Eurotiales</taxon>
        <taxon>Aspergillaceae</taxon>
        <taxon>Aspergillus</taxon>
        <taxon>Aspergillus subgen. Circumdati</taxon>
    </lineage>
</organism>
<dbReference type="GeneID" id="36545136"/>
<proteinExistence type="predicted"/>
<dbReference type="RefSeq" id="XP_024690066.1">
    <property type="nucleotide sequence ID" value="XM_024837612.1"/>
</dbReference>
<dbReference type="InterPro" id="IPR029063">
    <property type="entry name" value="SAM-dependent_MTases_sf"/>
</dbReference>
<dbReference type="InterPro" id="IPR013216">
    <property type="entry name" value="Methyltransf_11"/>
</dbReference>
<accession>A0A2I1CV17</accession>
<reference evidence="2" key="1">
    <citation type="submission" date="2016-12" db="EMBL/GenBank/DDBJ databases">
        <title>The genomes of Aspergillus section Nigri reveals drivers in fungal speciation.</title>
        <authorList>
            <consortium name="DOE Joint Genome Institute"/>
            <person name="Vesth T.C."/>
            <person name="Nybo J."/>
            <person name="Theobald S."/>
            <person name="Brandl J."/>
            <person name="Frisvad J.C."/>
            <person name="Nielsen K.F."/>
            <person name="Lyhne E.K."/>
            <person name="Kogle M.E."/>
            <person name="Kuo A."/>
            <person name="Riley R."/>
            <person name="Clum A."/>
            <person name="Nolan M."/>
            <person name="Lipzen A."/>
            <person name="Salamov A."/>
            <person name="Henrissat B."/>
            <person name="Wiebenga A."/>
            <person name="De vries R.P."/>
            <person name="Grigoriev I.V."/>
            <person name="Mortensen U.H."/>
            <person name="Andersen M.R."/>
            <person name="Baker S.E."/>
        </authorList>
    </citation>
    <scope>NUCLEOTIDE SEQUENCE</scope>
    <source>
        <strain evidence="2">IBT 28561</strain>
    </source>
</reference>
<dbReference type="AlphaFoldDB" id="A0A2I1CV17"/>
<evidence type="ECO:0000259" key="1">
    <source>
        <dbReference type="Pfam" id="PF08241"/>
    </source>
</evidence>
<dbReference type="GO" id="GO:0032259">
    <property type="term" value="P:methylation"/>
    <property type="evidence" value="ECO:0007669"/>
    <property type="project" value="UniProtKB-KW"/>
</dbReference>
<evidence type="ECO:0000313" key="3">
    <source>
        <dbReference type="Proteomes" id="UP000234254"/>
    </source>
</evidence>
<dbReference type="PANTHER" id="PTHR43591:SF110">
    <property type="entry name" value="RHODANESE DOMAIN-CONTAINING PROTEIN"/>
    <property type="match status" value="1"/>
</dbReference>
<evidence type="ECO:0000313" key="2">
    <source>
        <dbReference type="EMBL" id="PKY01472.1"/>
    </source>
</evidence>
<comment type="caution">
    <text evidence="2">The sequence shown here is derived from an EMBL/GenBank/DDBJ whole genome shotgun (WGS) entry which is preliminary data.</text>
</comment>
<gene>
    <name evidence="2" type="ORF">P168DRAFT_292572</name>
</gene>
<dbReference type="Pfam" id="PF08241">
    <property type="entry name" value="Methyltransf_11"/>
    <property type="match status" value="1"/>
</dbReference>
<dbReference type="GO" id="GO:0008757">
    <property type="term" value="F:S-adenosylmethionine-dependent methyltransferase activity"/>
    <property type="evidence" value="ECO:0007669"/>
    <property type="project" value="InterPro"/>
</dbReference>
<dbReference type="OrthoDB" id="2013972at2759"/>